<gene>
    <name evidence="2" type="ORF">AL399_06005</name>
</gene>
<keyword evidence="3" id="KW-1185">Reference proteome</keyword>
<evidence type="ECO:0008006" key="4">
    <source>
        <dbReference type="Google" id="ProtNLM"/>
    </source>
</evidence>
<proteinExistence type="predicted"/>
<evidence type="ECO:0000256" key="1">
    <source>
        <dbReference type="SAM" id="SignalP"/>
    </source>
</evidence>
<accession>A0A0Q4B7W3</accession>
<dbReference type="AlphaFoldDB" id="A0A0Q4B7W3"/>
<evidence type="ECO:0000313" key="2">
    <source>
        <dbReference type="EMBL" id="KQM08666.1"/>
    </source>
</evidence>
<keyword evidence="1" id="KW-0732">Signal</keyword>
<dbReference type="STRING" id="1702214.AL399_06005"/>
<dbReference type="EMBL" id="LIIK01000026">
    <property type="protein sequence ID" value="KQM08666.1"/>
    <property type="molecule type" value="Genomic_DNA"/>
</dbReference>
<protein>
    <recommendedName>
        <fullName evidence="4">Imelysin-like domain-containing protein</fullName>
    </recommendedName>
</protein>
<dbReference type="Proteomes" id="UP000054172">
    <property type="component" value="Unassembled WGS sequence"/>
</dbReference>
<name>A0A0Q4B7W3_9BACT</name>
<feature type="chain" id="PRO_5006212532" description="Imelysin-like domain-containing protein" evidence="1">
    <location>
        <begin position="24"/>
        <end position="304"/>
    </location>
</feature>
<sequence length="304" mass="33378">MLSPRKLVRIWLLAVSTMPLLFACQERNATTQAERLKSLTAEMLDLDSGVWYASHMVAFSPSPQVALSLMADTDLPFEAELIWTTDAKEIGNDAPASSFGLGAVSADFMYCAYYGEKQACGDLLRTLGSLAETLGLVSTLTPVQLDSLRTQWGSTQGPPPRLAPLLLRASQQLCDRGHPELYAIMSTAGWLESTRLLANLAYMHPNPRLRRLVAEQRFTLKGILELLAGYVYRVPLAAKLYAQLSALNELYLGVQIAYDYAPSEVDTAAHLTTLHGTMRIAMSTPQLQAIVQKINGIMDEGRNS</sequence>
<reference evidence="2" key="1">
    <citation type="submission" date="2015-08" db="EMBL/GenBank/DDBJ databases">
        <title>Candidatus Bacteriodes Periocalifornicus.</title>
        <authorList>
            <person name="McLean J.S."/>
            <person name="Kelley S."/>
        </authorList>
    </citation>
    <scope>NUCLEOTIDE SEQUENCE [LARGE SCALE GENOMIC DNA]</scope>
    <source>
        <strain evidence="2">12B</strain>
    </source>
</reference>
<comment type="caution">
    <text evidence="2">The sequence shown here is derived from an EMBL/GenBank/DDBJ whole genome shotgun (WGS) entry which is preliminary data.</text>
</comment>
<dbReference type="PROSITE" id="PS51257">
    <property type="entry name" value="PROKAR_LIPOPROTEIN"/>
    <property type="match status" value="1"/>
</dbReference>
<organism evidence="2 3">
    <name type="scientific">Candidatus [Bacteroides] periocalifornicus</name>
    <dbReference type="NCBI Taxonomy" id="1702214"/>
    <lineage>
        <taxon>Bacteria</taxon>
        <taxon>Pseudomonadati</taxon>
        <taxon>Bacteroidota</taxon>
    </lineage>
</organism>
<feature type="signal peptide" evidence="1">
    <location>
        <begin position="1"/>
        <end position="23"/>
    </location>
</feature>
<dbReference type="PATRIC" id="fig|1702214.3.peg.461"/>
<evidence type="ECO:0000313" key="3">
    <source>
        <dbReference type="Proteomes" id="UP000054172"/>
    </source>
</evidence>